<evidence type="ECO:0000313" key="1">
    <source>
        <dbReference type="EMBL" id="QHT26111.1"/>
    </source>
</evidence>
<proteinExistence type="predicted"/>
<dbReference type="EMBL" id="MN739779">
    <property type="protein sequence ID" value="QHT26111.1"/>
    <property type="molecule type" value="Genomic_DNA"/>
</dbReference>
<dbReference type="AlphaFoldDB" id="A0A6C0EBX0"/>
<sequence>MALETNSYNRINSVFVKAVYLPENETVLIIEPDEHQMFILFSFKNHKFTVKDAIKNPYEEHDLIDFCVPRKIYNLLLLYYCNGNEFDKVYSSDEEEKTKDILKETEEKIIEYITYMHHYNNDYVTDLLEYGKSCLFISNHIKTAEKLYRAYVKNDNMQDSLLQRVAWYNLACINSLFANSSESIDALNNSIKHGFSDWIAMIIDPDLELIRYKKDFIELVRQLILNSSYDEFLMSWYENYSHMTKDIIEYMTDDDIRLDSVTHEFNKKLCDKLADRPHDDQQKILDAIKHARTKEEFKILKTVGLFDDENICAIYNITI</sequence>
<name>A0A6C0EBX0_9ZZZZ</name>
<organism evidence="1">
    <name type="scientific">viral metagenome</name>
    <dbReference type="NCBI Taxonomy" id="1070528"/>
    <lineage>
        <taxon>unclassified sequences</taxon>
        <taxon>metagenomes</taxon>
        <taxon>organismal metagenomes</taxon>
    </lineage>
</organism>
<reference evidence="1" key="1">
    <citation type="journal article" date="2020" name="Nature">
        <title>Giant virus diversity and host interactions through global metagenomics.</title>
        <authorList>
            <person name="Schulz F."/>
            <person name="Roux S."/>
            <person name="Paez-Espino D."/>
            <person name="Jungbluth S."/>
            <person name="Walsh D.A."/>
            <person name="Denef V.J."/>
            <person name="McMahon K.D."/>
            <person name="Konstantinidis K.T."/>
            <person name="Eloe-Fadrosh E.A."/>
            <person name="Kyrpides N.C."/>
            <person name="Woyke T."/>
        </authorList>
    </citation>
    <scope>NUCLEOTIDE SEQUENCE</scope>
    <source>
        <strain evidence="1">GVMAG-M-3300023179-27</strain>
    </source>
</reference>
<dbReference type="NCBIfam" id="NF047558">
    <property type="entry name" value="TPR_END_plus"/>
    <property type="match status" value="1"/>
</dbReference>
<protein>
    <submittedName>
        <fullName evidence="1">Uncharacterized protein</fullName>
    </submittedName>
</protein>
<accession>A0A6C0EBX0</accession>